<dbReference type="PANTHER" id="PTHR10857:SF106">
    <property type="entry name" value="C2 DOMAIN-CONTAINING PROTEIN"/>
    <property type="match status" value="1"/>
</dbReference>
<evidence type="ECO:0000256" key="9">
    <source>
        <dbReference type="ARBA" id="ARBA00023015"/>
    </source>
</evidence>
<dbReference type="PRINTS" id="PR00367">
    <property type="entry name" value="ETHRSPELEMNT"/>
</dbReference>
<evidence type="ECO:0000256" key="11">
    <source>
        <dbReference type="ARBA" id="ARBA00023136"/>
    </source>
</evidence>
<keyword evidence="13" id="KW-0539">Nucleus</keyword>
<dbReference type="GO" id="GO:0046872">
    <property type="term" value="F:metal ion binding"/>
    <property type="evidence" value="ECO:0007669"/>
    <property type="project" value="UniProtKB-KW"/>
</dbReference>
<dbReference type="PANTHER" id="PTHR10857">
    <property type="entry name" value="COPINE"/>
    <property type="match status" value="1"/>
</dbReference>
<evidence type="ECO:0000259" key="17">
    <source>
        <dbReference type="PROSITE" id="PS50234"/>
    </source>
</evidence>
<evidence type="ECO:0000256" key="2">
    <source>
        <dbReference type="ARBA" id="ARBA00004193"/>
    </source>
</evidence>
<dbReference type="GO" id="GO:0005544">
    <property type="term" value="F:calcium-dependent phospholipid binding"/>
    <property type="evidence" value="ECO:0007669"/>
    <property type="project" value="InterPro"/>
</dbReference>
<evidence type="ECO:0000256" key="12">
    <source>
        <dbReference type="ARBA" id="ARBA00023163"/>
    </source>
</evidence>
<dbReference type="GO" id="GO:0003677">
    <property type="term" value="F:DNA binding"/>
    <property type="evidence" value="ECO:0007669"/>
    <property type="project" value="UniProtKB-KW"/>
</dbReference>
<feature type="domain" description="AP2/ERF" evidence="18">
    <location>
        <begin position="721"/>
        <end position="778"/>
    </location>
</feature>
<dbReference type="Proteomes" id="UP000290289">
    <property type="component" value="Chromosome 14"/>
</dbReference>
<accession>A0A498I6U6</accession>
<dbReference type="GO" id="GO:0071277">
    <property type="term" value="P:cellular response to calcium ion"/>
    <property type="evidence" value="ECO:0007669"/>
    <property type="project" value="TreeGrafter"/>
</dbReference>
<dbReference type="AlphaFoldDB" id="A0A498I6U6"/>
<dbReference type="InterPro" id="IPR036955">
    <property type="entry name" value="AP2/ERF_dom_sf"/>
</dbReference>
<dbReference type="FunFam" id="3.30.730.10:FF:000001">
    <property type="entry name" value="Ethylene-responsive transcription factor 2"/>
    <property type="match status" value="1"/>
</dbReference>
<dbReference type="CDD" id="cd00018">
    <property type="entry name" value="AP2"/>
    <property type="match status" value="1"/>
</dbReference>
<evidence type="ECO:0000313" key="19">
    <source>
        <dbReference type="EMBL" id="RXH77904.1"/>
    </source>
</evidence>
<dbReference type="Pfam" id="PF00168">
    <property type="entry name" value="C2"/>
    <property type="match status" value="2"/>
</dbReference>
<dbReference type="InterPro" id="IPR001471">
    <property type="entry name" value="AP2/ERF_dom"/>
</dbReference>
<evidence type="ECO:0000256" key="3">
    <source>
        <dbReference type="ARBA" id="ARBA00009048"/>
    </source>
</evidence>
<dbReference type="SMART" id="SM00380">
    <property type="entry name" value="AP2"/>
    <property type="match status" value="1"/>
</dbReference>
<evidence type="ECO:0000256" key="14">
    <source>
        <dbReference type="ARBA" id="ARBA00023288"/>
    </source>
</evidence>
<feature type="region of interest" description="Disordered" evidence="15">
    <location>
        <begin position="869"/>
        <end position="919"/>
    </location>
</feature>
<feature type="domain" description="VWFA" evidence="17">
    <location>
        <begin position="414"/>
        <end position="589"/>
    </location>
</feature>
<keyword evidence="11" id="KW-0472">Membrane</keyword>
<name>A0A498I6U6_MALDO</name>
<dbReference type="EMBL" id="RDQH01000340">
    <property type="protein sequence ID" value="RXH77904.1"/>
    <property type="molecule type" value="Genomic_DNA"/>
</dbReference>
<dbReference type="CDD" id="cd04047">
    <property type="entry name" value="C2B_Copine"/>
    <property type="match status" value="1"/>
</dbReference>
<dbReference type="PROSITE" id="PS51032">
    <property type="entry name" value="AP2_ERF"/>
    <property type="match status" value="1"/>
</dbReference>
<keyword evidence="5" id="KW-0479">Metal-binding</keyword>
<comment type="similarity">
    <text evidence="3">Belongs to the copine family.</text>
</comment>
<dbReference type="Gene3D" id="3.40.50.410">
    <property type="entry name" value="von Willebrand factor, type A domain"/>
    <property type="match status" value="1"/>
</dbReference>
<dbReference type="Pfam" id="PF07002">
    <property type="entry name" value="Copine"/>
    <property type="match status" value="1"/>
</dbReference>
<evidence type="ECO:0008006" key="21">
    <source>
        <dbReference type="Google" id="ProtNLM"/>
    </source>
</evidence>
<keyword evidence="9" id="KW-0805">Transcription regulation</keyword>
<dbReference type="GO" id="GO:0003700">
    <property type="term" value="F:DNA-binding transcription factor activity"/>
    <property type="evidence" value="ECO:0007669"/>
    <property type="project" value="InterPro"/>
</dbReference>
<feature type="domain" description="C2" evidence="16">
    <location>
        <begin position="248"/>
        <end position="372"/>
    </location>
</feature>
<dbReference type="InterPro" id="IPR037768">
    <property type="entry name" value="C2B_Copine"/>
</dbReference>
<dbReference type="InterPro" id="IPR010734">
    <property type="entry name" value="Copine_C"/>
</dbReference>
<feature type="domain" description="C2" evidence="16">
    <location>
        <begin position="98"/>
        <end position="232"/>
    </location>
</feature>
<dbReference type="GO" id="GO:0005634">
    <property type="term" value="C:nucleus"/>
    <property type="evidence" value="ECO:0007669"/>
    <property type="project" value="UniProtKB-SubCell"/>
</dbReference>
<evidence type="ECO:0000256" key="1">
    <source>
        <dbReference type="ARBA" id="ARBA00004123"/>
    </source>
</evidence>
<evidence type="ECO:0000259" key="18">
    <source>
        <dbReference type="PROSITE" id="PS51032"/>
    </source>
</evidence>
<keyword evidence="14" id="KW-0449">Lipoprotein</keyword>
<dbReference type="InterPro" id="IPR035892">
    <property type="entry name" value="C2_domain_sf"/>
</dbReference>
<evidence type="ECO:0000313" key="20">
    <source>
        <dbReference type="Proteomes" id="UP000290289"/>
    </source>
</evidence>
<dbReference type="InterPro" id="IPR036465">
    <property type="entry name" value="vWFA_dom_sf"/>
</dbReference>
<proteinExistence type="inferred from homology"/>
<comment type="subcellular location">
    <subcellularLocation>
        <location evidence="2">Cell membrane</location>
        <topology evidence="2">Lipid-anchor</topology>
    </subcellularLocation>
    <subcellularLocation>
        <location evidence="1">Nucleus</location>
    </subcellularLocation>
</comment>
<feature type="compositionally biased region" description="Basic and acidic residues" evidence="15">
    <location>
        <begin position="701"/>
        <end position="716"/>
    </location>
</feature>
<dbReference type="GO" id="GO:0005886">
    <property type="term" value="C:plasma membrane"/>
    <property type="evidence" value="ECO:0007669"/>
    <property type="project" value="UniProtKB-SubCell"/>
</dbReference>
<protein>
    <recommendedName>
        <fullName evidence="21">C2 domain-containing protein</fullName>
    </recommendedName>
</protein>
<evidence type="ECO:0000256" key="13">
    <source>
        <dbReference type="ARBA" id="ARBA00023242"/>
    </source>
</evidence>
<keyword evidence="7" id="KW-0611">Plant defense</keyword>
<evidence type="ECO:0000259" key="16">
    <source>
        <dbReference type="PROSITE" id="PS50004"/>
    </source>
</evidence>
<evidence type="ECO:0000256" key="15">
    <source>
        <dbReference type="SAM" id="MobiDB-lite"/>
    </source>
</evidence>
<evidence type="ECO:0000256" key="10">
    <source>
        <dbReference type="ARBA" id="ARBA00023125"/>
    </source>
</evidence>
<keyword evidence="10" id="KW-0238">DNA-binding</keyword>
<dbReference type="PROSITE" id="PS50234">
    <property type="entry name" value="VWFA"/>
    <property type="match status" value="1"/>
</dbReference>
<dbReference type="Pfam" id="PF00847">
    <property type="entry name" value="AP2"/>
    <property type="match status" value="1"/>
</dbReference>
<evidence type="ECO:0000256" key="5">
    <source>
        <dbReference type="ARBA" id="ARBA00022723"/>
    </source>
</evidence>
<evidence type="ECO:0000256" key="4">
    <source>
        <dbReference type="ARBA" id="ARBA00022475"/>
    </source>
</evidence>
<dbReference type="InterPro" id="IPR000008">
    <property type="entry name" value="C2_dom"/>
</dbReference>
<keyword evidence="6" id="KW-0677">Repeat</keyword>
<dbReference type="SMART" id="SM00239">
    <property type="entry name" value="C2"/>
    <property type="match status" value="2"/>
</dbReference>
<dbReference type="CDD" id="cd04048">
    <property type="entry name" value="C2A_Copine"/>
    <property type="match status" value="1"/>
</dbReference>
<dbReference type="Gene3D" id="2.60.40.150">
    <property type="entry name" value="C2 domain"/>
    <property type="match status" value="2"/>
</dbReference>
<organism evidence="19 20">
    <name type="scientific">Malus domestica</name>
    <name type="common">Apple</name>
    <name type="synonym">Pyrus malus</name>
    <dbReference type="NCBI Taxonomy" id="3750"/>
    <lineage>
        <taxon>Eukaryota</taxon>
        <taxon>Viridiplantae</taxon>
        <taxon>Streptophyta</taxon>
        <taxon>Embryophyta</taxon>
        <taxon>Tracheophyta</taxon>
        <taxon>Spermatophyta</taxon>
        <taxon>Magnoliopsida</taxon>
        <taxon>eudicotyledons</taxon>
        <taxon>Gunneridae</taxon>
        <taxon>Pentapetalae</taxon>
        <taxon>rosids</taxon>
        <taxon>fabids</taxon>
        <taxon>Rosales</taxon>
        <taxon>Rosaceae</taxon>
        <taxon>Amygdaloideae</taxon>
        <taxon>Maleae</taxon>
        <taxon>Malus</taxon>
    </lineage>
</organism>
<feature type="region of interest" description="Disordered" evidence="15">
    <location>
        <begin position="623"/>
        <end position="644"/>
    </location>
</feature>
<dbReference type="InterPro" id="IPR016177">
    <property type="entry name" value="DNA-bd_dom_sf"/>
</dbReference>
<dbReference type="FunFam" id="2.60.40.150:FF:000208">
    <property type="entry name" value="Protein BONZAI 2"/>
    <property type="match status" value="1"/>
</dbReference>
<reference evidence="19 20" key="1">
    <citation type="submission" date="2018-10" db="EMBL/GenBank/DDBJ databases">
        <title>A high-quality apple genome assembly.</title>
        <authorList>
            <person name="Hu J."/>
        </authorList>
    </citation>
    <scope>NUCLEOTIDE SEQUENCE [LARGE SCALE GENOMIC DNA]</scope>
    <source>
        <strain evidence="20">cv. HFTH1</strain>
        <tissue evidence="19">Young leaf</tissue>
    </source>
</reference>
<feature type="region of interest" description="Disordered" evidence="15">
    <location>
        <begin position="693"/>
        <end position="725"/>
    </location>
</feature>
<sequence>MSRNIRVTRGAEGGRRRRRRLSFLESFAMGNCFSNDAGGMSAVGGTAASHANPYDAPNDAVDLFLRSRGYHGLFSQIEVAFWIGLLSSVNLNMRALELKTVVIHAIDANVVKNIKKKLELISLAAIDLHDRDVLSKSDPMVVIYTKGRDGGLSELGRTEVVLNSLNPKWITKQNITYHFEVVQTLVFRVYDVDTQFHNVEVKMLQLEEQQFLGEATCTLSEIVTKSDRLLTLNLEYREELDRPNPHRDCGKLIVHAEESVSSKTAIEMSLRCLDLEYKDLFSKSDPFLVISKLAENGITIPVCKTEVIKNELKPSWKPVYINIQQVGSKDSPLIMECFNFNNNGKHDLIGKIQKSLAELEKLHSSGQGENLFLPTAVGHDFHNKVLKSQLFVDKFTETVQHTFLDYLTGGYELNFMVAVDFTASNGNSRLPDSLHYIDPTGRPNAYQRAIIEVVEVLQFYDSDKRFPAWGFGARPIDGPVSHCFNLNGSSHHCEVEGIQGIMTAYASALQNVSLAGPTLFGPVITNAALNASQSVANGGRKYFVLLIITDGVVTDHQETKDALVKASDLPLSILIVGVGGADFKEMEILDADKGERLESSTGHVASRDIVQFVPFRDGFEQGHKVDRKHGKRSFPGDEPEAKEEDHRMIFEPFCSSARSQHEMSAMVSALSQVLGSTNNQTPAVQVPMEPPMIAPQSSAMESHDDQSPQHARDQGTARRRHYRGVRQRPWGKWAAEIRDPKKAARVWLGTFETDEAAALAYDEAALRFKGSKAKLNFPERVQGRITELGSLTATSTQQNLPAGTSQGVITDHHHPLSDHQYQLQAFPNNVVTPPHDQYAQYFRSGHECISYDLPATLYEREIFATQTSETTTSSSSLLPFLPSHQQEDQQHPLSYSMPGFGSSSSSSSNPPPRNRNRRP</sequence>
<dbReference type="Gene3D" id="3.30.730.10">
    <property type="entry name" value="AP2/ERF domain"/>
    <property type="match status" value="1"/>
</dbReference>
<keyword evidence="20" id="KW-1185">Reference proteome</keyword>
<dbReference type="CDD" id="cd01459">
    <property type="entry name" value="vWA_copine_like"/>
    <property type="match status" value="1"/>
</dbReference>
<evidence type="ECO:0000256" key="6">
    <source>
        <dbReference type="ARBA" id="ARBA00022737"/>
    </source>
</evidence>
<evidence type="ECO:0000256" key="7">
    <source>
        <dbReference type="ARBA" id="ARBA00022821"/>
    </source>
</evidence>
<dbReference type="GO" id="GO:0006952">
    <property type="term" value="P:defense response"/>
    <property type="evidence" value="ECO:0007669"/>
    <property type="project" value="UniProtKB-KW"/>
</dbReference>
<dbReference type="SUPFAM" id="SSF53300">
    <property type="entry name" value="vWA-like"/>
    <property type="match status" value="1"/>
</dbReference>
<gene>
    <name evidence="19" type="ORF">DVH24_039875</name>
</gene>
<comment type="caution">
    <text evidence="19">The sequence shown here is derived from an EMBL/GenBank/DDBJ whole genome shotgun (WGS) entry which is preliminary data.</text>
</comment>
<dbReference type="InterPro" id="IPR045052">
    <property type="entry name" value="Copine"/>
</dbReference>
<dbReference type="SMART" id="SM00327">
    <property type="entry name" value="VWA"/>
    <property type="match status" value="1"/>
</dbReference>
<dbReference type="SUPFAM" id="SSF49562">
    <property type="entry name" value="C2 domain (Calcium/lipid-binding domain, CaLB)"/>
    <property type="match status" value="2"/>
</dbReference>
<keyword evidence="4" id="KW-1003">Cell membrane</keyword>
<dbReference type="PROSITE" id="PS50004">
    <property type="entry name" value="C2"/>
    <property type="match status" value="2"/>
</dbReference>
<keyword evidence="8" id="KW-0106">Calcium</keyword>
<evidence type="ECO:0000256" key="8">
    <source>
        <dbReference type="ARBA" id="ARBA00022837"/>
    </source>
</evidence>
<dbReference type="FunFam" id="2.60.40.150:FF:000168">
    <property type="entry name" value="Protein BONZAI 1"/>
    <property type="match status" value="1"/>
</dbReference>
<keyword evidence="12" id="KW-0804">Transcription</keyword>
<dbReference type="SUPFAM" id="SSF54171">
    <property type="entry name" value="DNA-binding domain"/>
    <property type="match status" value="1"/>
</dbReference>
<dbReference type="InterPro" id="IPR002035">
    <property type="entry name" value="VWF_A"/>
</dbReference>